<name>A0A921Q5P8_SORBI</name>
<organism evidence="10 11">
    <name type="scientific">Sorghum bicolor</name>
    <name type="common">Sorghum</name>
    <name type="synonym">Sorghum vulgare</name>
    <dbReference type="NCBI Taxonomy" id="4558"/>
    <lineage>
        <taxon>Eukaryota</taxon>
        <taxon>Viridiplantae</taxon>
        <taxon>Streptophyta</taxon>
        <taxon>Embryophyta</taxon>
        <taxon>Tracheophyta</taxon>
        <taxon>Spermatophyta</taxon>
        <taxon>Magnoliopsida</taxon>
        <taxon>Liliopsida</taxon>
        <taxon>Poales</taxon>
        <taxon>Poaceae</taxon>
        <taxon>PACMAD clade</taxon>
        <taxon>Panicoideae</taxon>
        <taxon>Andropogonodae</taxon>
        <taxon>Andropogoneae</taxon>
        <taxon>Sorghinae</taxon>
        <taxon>Sorghum</taxon>
    </lineage>
</organism>
<evidence type="ECO:0000256" key="3">
    <source>
        <dbReference type="ARBA" id="ARBA00022723"/>
    </source>
</evidence>
<dbReference type="FunFam" id="3.30.40.10:FF:000672">
    <property type="entry name" value="E3 ubiquitin-protein ligase ATL41"/>
    <property type="match status" value="1"/>
</dbReference>
<comment type="caution">
    <text evidence="10">The sequence shown here is derived from an EMBL/GenBank/DDBJ whole genome shotgun (WGS) entry which is preliminary data.</text>
</comment>
<evidence type="ECO:0000256" key="6">
    <source>
        <dbReference type="ARBA" id="ARBA00024209"/>
    </source>
</evidence>
<feature type="domain" description="RING-type" evidence="9">
    <location>
        <begin position="143"/>
        <end position="185"/>
    </location>
</feature>
<dbReference type="InterPro" id="IPR013083">
    <property type="entry name" value="Znf_RING/FYVE/PHD"/>
</dbReference>
<feature type="transmembrane region" description="Helical" evidence="8">
    <location>
        <begin position="26"/>
        <end position="46"/>
    </location>
</feature>
<comment type="similarity">
    <text evidence="6">Belongs to the RING-type zinc finger family. ATL subfamily.</text>
</comment>
<feature type="transmembrane region" description="Helical" evidence="8">
    <location>
        <begin position="53"/>
        <end position="71"/>
    </location>
</feature>
<dbReference type="EC" id="2.3.2.27" evidence="2"/>
<keyword evidence="8" id="KW-0812">Transmembrane</keyword>
<dbReference type="InterPro" id="IPR053238">
    <property type="entry name" value="RING-H2_zinc_finger"/>
</dbReference>
<keyword evidence="8" id="KW-1133">Transmembrane helix</keyword>
<accession>A0A921Q5P8</accession>
<keyword evidence="8" id="KW-0472">Membrane</keyword>
<dbReference type="KEGG" id="sbi:8072649"/>
<sequence>MLTTLHARPPVASAVDAGGEDHCESCAFYCFVASCVSLLLFIVLAAAVSVSRACAIAGAVVLLLGLVGWLAPTGNDGAAGGGAAQQQQHERQAAVRHQCVCGGLADAAIAALMPTFAYEPPAAAAAEKGGDDGKPRGSTSVLCAVCLEDVRAGEMVRQLPACRHLFHVDCVDAWLRAHRTCPLCRCHLSPGNVHAKAPAAVAESSVDALPPV</sequence>
<evidence type="ECO:0000256" key="8">
    <source>
        <dbReference type="SAM" id="Phobius"/>
    </source>
</evidence>
<evidence type="ECO:0000256" key="1">
    <source>
        <dbReference type="ARBA" id="ARBA00000900"/>
    </source>
</evidence>
<dbReference type="Gramene" id="EER88451">
    <property type="protein sequence ID" value="EER88451"/>
    <property type="gene ID" value="SORBI_3010G157300"/>
</dbReference>
<dbReference type="SUPFAM" id="SSF57850">
    <property type="entry name" value="RING/U-box"/>
    <property type="match status" value="1"/>
</dbReference>
<comment type="catalytic activity">
    <reaction evidence="1">
        <text>S-ubiquitinyl-[E2 ubiquitin-conjugating enzyme]-L-cysteine + [acceptor protein]-L-lysine = [E2 ubiquitin-conjugating enzyme]-L-cysteine + N(6)-ubiquitinyl-[acceptor protein]-L-lysine.</text>
        <dbReference type="EC" id="2.3.2.27"/>
    </reaction>
</comment>
<reference evidence="10" key="2">
    <citation type="submission" date="2020-10" db="EMBL/GenBank/DDBJ databases">
        <authorList>
            <person name="Cooper E.A."/>
            <person name="Brenton Z.W."/>
            <person name="Flinn B.S."/>
            <person name="Jenkins J."/>
            <person name="Shu S."/>
            <person name="Flowers D."/>
            <person name="Luo F."/>
            <person name="Wang Y."/>
            <person name="Xia P."/>
            <person name="Barry K."/>
            <person name="Daum C."/>
            <person name="Lipzen A."/>
            <person name="Yoshinaga Y."/>
            <person name="Schmutz J."/>
            <person name="Saski C."/>
            <person name="Vermerris W."/>
            <person name="Kresovich S."/>
        </authorList>
    </citation>
    <scope>NUCLEOTIDE SEQUENCE</scope>
</reference>
<dbReference type="AlphaFoldDB" id="A0A921Q5P8"/>
<dbReference type="InterPro" id="IPR001841">
    <property type="entry name" value="Znf_RING"/>
</dbReference>
<dbReference type="OrthoDB" id="694390at2759"/>
<evidence type="ECO:0000259" key="9">
    <source>
        <dbReference type="PROSITE" id="PS50089"/>
    </source>
</evidence>
<reference evidence="10" key="1">
    <citation type="journal article" date="2019" name="BMC Genomics">
        <title>A new reference genome for Sorghum bicolor reveals high levels of sequence similarity between sweet and grain genotypes: implications for the genetics of sugar metabolism.</title>
        <authorList>
            <person name="Cooper E.A."/>
            <person name="Brenton Z.W."/>
            <person name="Flinn B.S."/>
            <person name="Jenkins J."/>
            <person name="Shu S."/>
            <person name="Flowers D."/>
            <person name="Luo F."/>
            <person name="Wang Y."/>
            <person name="Xia P."/>
            <person name="Barry K."/>
            <person name="Daum C."/>
            <person name="Lipzen A."/>
            <person name="Yoshinaga Y."/>
            <person name="Schmutz J."/>
            <person name="Saski C."/>
            <person name="Vermerris W."/>
            <person name="Kresovich S."/>
        </authorList>
    </citation>
    <scope>NUCLEOTIDE SEQUENCE</scope>
</reference>
<dbReference type="Proteomes" id="UP000807115">
    <property type="component" value="Chromosome 10"/>
</dbReference>
<keyword evidence="4 7" id="KW-0863">Zinc-finger</keyword>
<dbReference type="PANTHER" id="PTHR14155:SF529">
    <property type="entry name" value="OS06G0534900 PROTEIN"/>
    <property type="match status" value="1"/>
</dbReference>
<protein>
    <recommendedName>
        <fullName evidence="2">RING-type E3 ubiquitin transferase</fullName>
        <ecNumber evidence="2">2.3.2.27</ecNumber>
    </recommendedName>
</protein>
<dbReference type="OMA" id="CESCACY"/>
<dbReference type="SMART" id="SM00184">
    <property type="entry name" value="RING"/>
    <property type="match status" value="1"/>
</dbReference>
<dbReference type="GO" id="GO:0061630">
    <property type="term" value="F:ubiquitin protein ligase activity"/>
    <property type="evidence" value="ECO:0007669"/>
    <property type="project" value="UniProtKB-EC"/>
</dbReference>
<dbReference type="PANTHER" id="PTHR14155">
    <property type="entry name" value="RING FINGER DOMAIN-CONTAINING"/>
    <property type="match status" value="1"/>
</dbReference>
<evidence type="ECO:0000256" key="5">
    <source>
        <dbReference type="ARBA" id="ARBA00022833"/>
    </source>
</evidence>
<evidence type="ECO:0000256" key="7">
    <source>
        <dbReference type="PROSITE-ProRule" id="PRU00175"/>
    </source>
</evidence>
<gene>
    <name evidence="10" type="ORF">BDA96_10G205700</name>
</gene>
<evidence type="ECO:0000313" key="11">
    <source>
        <dbReference type="Proteomes" id="UP000807115"/>
    </source>
</evidence>
<dbReference type="Pfam" id="PF13639">
    <property type="entry name" value="zf-RING_2"/>
    <property type="match status" value="1"/>
</dbReference>
<dbReference type="PROSITE" id="PS50089">
    <property type="entry name" value="ZF_RING_2"/>
    <property type="match status" value="1"/>
</dbReference>
<evidence type="ECO:0000256" key="2">
    <source>
        <dbReference type="ARBA" id="ARBA00012483"/>
    </source>
</evidence>
<evidence type="ECO:0000313" key="10">
    <source>
        <dbReference type="EMBL" id="KAG0514590.1"/>
    </source>
</evidence>
<keyword evidence="3" id="KW-0479">Metal-binding</keyword>
<evidence type="ECO:0000256" key="4">
    <source>
        <dbReference type="ARBA" id="ARBA00022771"/>
    </source>
</evidence>
<dbReference type="GO" id="GO:0008270">
    <property type="term" value="F:zinc ion binding"/>
    <property type="evidence" value="ECO:0007669"/>
    <property type="project" value="UniProtKB-KW"/>
</dbReference>
<keyword evidence="5" id="KW-0862">Zinc</keyword>
<dbReference type="EMBL" id="CM027689">
    <property type="protein sequence ID" value="KAG0514590.1"/>
    <property type="molecule type" value="Genomic_DNA"/>
</dbReference>
<dbReference type="Gene3D" id="3.30.40.10">
    <property type="entry name" value="Zinc/RING finger domain, C3HC4 (zinc finger)"/>
    <property type="match status" value="1"/>
</dbReference>
<proteinExistence type="inferred from homology"/>